<evidence type="ECO:0000313" key="1">
    <source>
        <dbReference type="EMBL" id="CBX90715.1"/>
    </source>
</evidence>
<keyword evidence="2" id="KW-1185">Reference proteome</keyword>
<reference evidence="2" key="1">
    <citation type="journal article" date="2011" name="Nat. Commun.">
        <title>Effector diversification within compartments of the Leptosphaeria maculans genome affected by Repeat-Induced Point mutations.</title>
        <authorList>
            <person name="Rouxel T."/>
            <person name="Grandaubert J."/>
            <person name="Hane J.K."/>
            <person name="Hoede C."/>
            <person name="van de Wouw A.P."/>
            <person name="Couloux A."/>
            <person name="Dominguez V."/>
            <person name="Anthouard V."/>
            <person name="Bally P."/>
            <person name="Bourras S."/>
            <person name="Cozijnsen A.J."/>
            <person name="Ciuffetti L.M."/>
            <person name="Degrave A."/>
            <person name="Dilmaghani A."/>
            <person name="Duret L."/>
            <person name="Fudal I."/>
            <person name="Goodwin S.B."/>
            <person name="Gout L."/>
            <person name="Glaser N."/>
            <person name="Linglin J."/>
            <person name="Kema G.H.J."/>
            <person name="Lapalu N."/>
            <person name="Lawrence C.B."/>
            <person name="May K."/>
            <person name="Meyer M."/>
            <person name="Ollivier B."/>
            <person name="Poulain J."/>
            <person name="Schoch C.L."/>
            <person name="Simon A."/>
            <person name="Spatafora J.W."/>
            <person name="Stachowiak A."/>
            <person name="Turgeon B.G."/>
            <person name="Tyler B.M."/>
            <person name="Vincent D."/>
            <person name="Weissenbach J."/>
            <person name="Amselem J."/>
            <person name="Quesneville H."/>
            <person name="Oliver R.P."/>
            <person name="Wincker P."/>
            <person name="Balesdent M.-H."/>
            <person name="Howlett B.J."/>
        </authorList>
    </citation>
    <scope>NUCLEOTIDE SEQUENCE [LARGE SCALE GENOMIC DNA]</scope>
    <source>
        <strain evidence="2">JN3 / isolate v23.1.3 / race Av1-4-5-6-7-8</strain>
    </source>
</reference>
<dbReference type="AlphaFoldDB" id="E4ZHE5"/>
<dbReference type="Proteomes" id="UP000002668">
    <property type="component" value="Genome"/>
</dbReference>
<protein>
    <submittedName>
        <fullName evidence="1">Predicted protein</fullName>
    </submittedName>
</protein>
<evidence type="ECO:0000313" key="2">
    <source>
        <dbReference type="Proteomes" id="UP000002668"/>
    </source>
</evidence>
<dbReference type="HOGENOM" id="CLU_3050747_0_0_1"/>
<dbReference type="EMBL" id="FP929065">
    <property type="protein sequence ID" value="CBX90715.1"/>
    <property type="molecule type" value="Genomic_DNA"/>
</dbReference>
<sequence length="54" mass="6047">MYYPPARNPGTKSQITDHAQNLHLSLAKNNNNNIDKKKLDSAFQCMPCTSKPNS</sequence>
<organism evidence="2">
    <name type="scientific">Leptosphaeria maculans (strain JN3 / isolate v23.1.3 / race Av1-4-5-6-7-8)</name>
    <name type="common">Blackleg fungus</name>
    <name type="synonym">Phoma lingam</name>
    <dbReference type="NCBI Taxonomy" id="985895"/>
    <lineage>
        <taxon>Eukaryota</taxon>
        <taxon>Fungi</taxon>
        <taxon>Dikarya</taxon>
        <taxon>Ascomycota</taxon>
        <taxon>Pezizomycotina</taxon>
        <taxon>Dothideomycetes</taxon>
        <taxon>Pleosporomycetidae</taxon>
        <taxon>Pleosporales</taxon>
        <taxon>Pleosporineae</taxon>
        <taxon>Leptosphaeriaceae</taxon>
        <taxon>Plenodomus</taxon>
        <taxon>Plenodomus lingam/Leptosphaeria maculans species complex</taxon>
    </lineage>
</organism>
<dbReference type="VEuPathDB" id="FungiDB:LEMA_P057490.1"/>
<name>E4ZHE5_LEPMJ</name>
<gene>
    <name evidence="1" type="ORF">LEMA_P057490.1</name>
</gene>
<proteinExistence type="predicted"/>
<accession>E4ZHE5</accession>
<dbReference type="InParanoid" id="E4ZHE5"/>